<dbReference type="EMBL" id="BARW01028774">
    <property type="protein sequence ID" value="GAJ15657.1"/>
    <property type="molecule type" value="Genomic_DNA"/>
</dbReference>
<accession>X1VDM7</accession>
<feature type="non-terminal residue" evidence="1">
    <location>
        <position position="1"/>
    </location>
</feature>
<sequence length="33" mass="3847">GLNSPLDGTRVVTEEAESDREIFEKHTLLEFWK</sequence>
<comment type="caution">
    <text evidence="1">The sequence shown here is derived from an EMBL/GenBank/DDBJ whole genome shotgun (WGS) entry which is preliminary data.</text>
</comment>
<protein>
    <submittedName>
        <fullName evidence="1">Uncharacterized protein</fullName>
    </submittedName>
</protein>
<gene>
    <name evidence="1" type="ORF">S12H4_46384</name>
</gene>
<dbReference type="AlphaFoldDB" id="X1VDM7"/>
<name>X1VDM7_9ZZZZ</name>
<organism evidence="1">
    <name type="scientific">marine sediment metagenome</name>
    <dbReference type="NCBI Taxonomy" id="412755"/>
    <lineage>
        <taxon>unclassified sequences</taxon>
        <taxon>metagenomes</taxon>
        <taxon>ecological metagenomes</taxon>
    </lineage>
</organism>
<proteinExistence type="predicted"/>
<reference evidence="1" key="1">
    <citation type="journal article" date="2014" name="Front. Microbiol.">
        <title>High frequency of phylogenetically diverse reductive dehalogenase-homologous genes in deep subseafloor sedimentary metagenomes.</title>
        <authorList>
            <person name="Kawai M."/>
            <person name="Futagami T."/>
            <person name="Toyoda A."/>
            <person name="Takaki Y."/>
            <person name="Nishi S."/>
            <person name="Hori S."/>
            <person name="Arai W."/>
            <person name="Tsubouchi T."/>
            <person name="Morono Y."/>
            <person name="Uchiyama I."/>
            <person name="Ito T."/>
            <person name="Fujiyama A."/>
            <person name="Inagaki F."/>
            <person name="Takami H."/>
        </authorList>
    </citation>
    <scope>NUCLEOTIDE SEQUENCE</scope>
    <source>
        <strain evidence="1">Expedition CK06-06</strain>
    </source>
</reference>
<evidence type="ECO:0000313" key="1">
    <source>
        <dbReference type="EMBL" id="GAJ15657.1"/>
    </source>
</evidence>